<comment type="function">
    <text evidence="6">Part of an energy-coupled inorganic carbon pump.</text>
</comment>
<feature type="binding site" evidence="6">
    <location>
        <position position="537"/>
    </location>
    <ligand>
        <name>Zn(2+)</name>
        <dbReference type="ChEBI" id="CHEBI:29105"/>
    </ligand>
</feature>
<comment type="subcellular location">
    <subcellularLocation>
        <location evidence="6">Cell membrane</location>
        <topology evidence="6">Peripheral membrane protein</topology>
    </subcellularLocation>
</comment>
<dbReference type="Pfam" id="PF10070">
    <property type="entry name" value="DabA"/>
    <property type="match status" value="1"/>
</dbReference>
<keyword evidence="5 6" id="KW-0472">Membrane</keyword>
<comment type="similarity">
    <text evidence="6">Belongs to the inorganic carbon transporter (TC 9.A.2) DabA family.</text>
</comment>
<dbReference type="PANTHER" id="PTHR38344">
    <property type="entry name" value="UPF0753 PROTEIN AQ_863"/>
    <property type="match status" value="1"/>
</dbReference>
<evidence type="ECO:0000313" key="8">
    <source>
        <dbReference type="Proteomes" id="UP000253562"/>
    </source>
</evidence>
<evidence type="ECO:0000256" key="6">
    <source>
        <dbReference type="HAMAP-Rule" id="MF_01871"/>
    </source>
</evidence>
<comment type="caution">
    <text evidence="7">The sequence shown here is derived from an EMBL/GenBank/DDBJ whole genome shotgun (WGS) entry which is preliminary data.</text>
</comment>
<evidence type="ECO:0000313" key="7">
    <source>
        <dbReference type="EMBL" id="RCS49130.1"/>
    </source>
</evidence>
<dbReference type="OrthoDB" id="9805101at2"/>
<protein>
    <recommendedName>
        <fullName evidence="6">Probable inorganic carbon transporter subunit DabA</fullName>
    </recommendedName>
</protein>
<feature type="binding site" evidence="6">
    <location>
        <position position="359"/>
    </location>
    <ligand>
        <name>Zn(2+)</name>
        <dbReference type="ChEBI" id="CHEBI:29105"/>
    </ligand>
</feature>
<evidence type="ECO:0000256" key="5">
    <source>
        <dbReference type="ARBA" id="ARBA00023136"/>
    </source>
</evidence>
<name>A0A368KSP3_9BACT</name>
<evidence type="ECO:0000256" key="3">
    <source>
        <dbReference type="ARBA" id="ARBA00022723"/>
    </source>
</evidence>
<dbReference type="PANTHER" id="PTHR38344:SF1">
    <property type="entry name" value="INORGANIC CARBON TRANSPORTER SUBUNIT DABA-RELATED"/>
    <property type="match status" value="1"/>
</dbReference>
<comment type="cofactor">
    <cofactor evidence="6">
        <name>Zn(2+)</name>
        <dbReference type="ChEBI" id="CHEBI:29105"/>
    </cofactor>
</comment>
<gene>
    <name evidence="6" type="primary">dabA</name>
    <name evidence="7" type="ORF">DTL42_11340</name>
</gene>
<reference evidence="7 8" key="1">
    <citation type="submission" date="2018-07" db="EMBL/GenBank/DDBJ databases">
        <title>Comparative genomes isolates from brazilian mangrove.</title>
        <authorList>
            <person name="De Araujo J.E."/>
            <person name="Taketani R.G."/>
            <person name="Silva M.C.P."/>
            <person name="Lourenco M.V."/>
            <person name="Oliveira V.M."/>
            <person name="Andreote F.D."/>
        </authorList>
    </citation>
    <scope>NUCLEOTIDE SEQUENCE [LARGE SCALE GENOMIC DNA]</scope>
    <source>
        <strain evidence="7 8">HEX PRIS-MGV</strain>
    </source>
</reference>
<feature type="binding site" evidence="6">
    <location>
        <position position="552"/>
    </location>
    <ligand>
        <name>Zn(2+)</name>
        <dbReference type="ChEBI" id="CHEBI:29105"/>
    </ligand>
</feature>
<dbReference type="EMBL" id="QPEX01000024">
    <property type="protein sequence ID" value="RCS49130.1"/>
    <property type="molecule type" value="Genomic_DNA"/>
</dbReference>
<keyword evidence="2 6" id="KW-1003">Cell membrane</keyword>
<evidence type="ECO:0000256" key="4">
    <source>
        <dbReference type="ARBA" id="ARBA00022833"/>
    </source>
</evidence>
<proteinExistence type="inferred from homology"/>
<feature type="binding site" evidence="6">
    <location>
        <position position="361"/>
    </location>
    <ligand>
        <name>Zn(2+)</name>
        <dbReference type="ChEBI" id="CHEBI:29105"/>
    </ligand>
</feature>
<dbReference type="GO" id="GO:0008270">
    <property type="term" value="F:zinc ion binding"/>
    <property type="evidence" value="ECO:0007669"/>
    <property type="project" value="UniProtKB-UniRule"/>
</dbReference>
<keyword evidence="3 6" id="KW-0479">Metal-binding</keyword>
<dbReference type="Proteomes" id="UP000253562">
    <property type="component" value="Unassembled WGS sequence"/>
</dbReference>
<keyword evidence="4 6" id="KW-0862">Zinc</keyword>
<accession>A0A368KSP3</accession>
<evidence type="ECO:0000256" key="1">
    <source>
        <dbReference type="ARBA" id="ARBA00022448"/>
    </source>
</evidence>
<evidence type="ECO:0000256" key="2">
    <source>
        <dbReference type="ARBA" id="ARBA00022475"/>
    </source>
</evidence>
<organism evidence="7 8">
    <name type="scientific">Bremerella cremea</name>
    <dbReference type="NCBI Taxonomy" id="1031537"/>
    <lineage>
        <taxon>Bacteria</taxon>
        <taxon>Pseudomonadati</taxon>
        <taxon>Planctomycetota</taxon>
        <taxon>Planctomycetia</taxon>
        <taxon>Pirellulales</taxon>
        <taxon>Pirellulaceae</taxon>
        <taxon>Bremerella</taxon>
    </lineage>
</organism>
<dbReference type="AlphaFoldDB" id="A0A368KSP3"/>
<dbReference type="RefSeq" id="WP_114368847.1">
    <property type="nucleotide sequence ID" value="NZ_QPEX01000024.1"/>
</dbReference>
<dbReference type="InterPro" id="IPR018752">
    <property type="entry name" value="DabA"/>
</dbReference>
<sequence length="843" mass="94894">MVVALNSLDGSGKKLPTSPLPITQDTFHEFDRTLQRLISVVPPSWPLKDFVAVNPFLGFTGQTLQDTNALLKAVCDVDLLPPLSYFRQRQRDGQLSLDDVMLAYSKLEHVQPNDVDEVSIDEVSIDEINDWLRSDVEPHDPTQRKVWTMAETLDQSNEGERSNQIINDITRCLSVYFDESESVWAIPWRKKSVFAAWKQMNSISYRMDLLGMRGFRQFVQDLPQDTDKAILQMLSSISLPSHLWFAYCLTQLSSILGWASYIKNRSPVELRELLAIRLAYEVFLVQTSGGGVATCFHDDLWNGEASLEEIATPGKMDVIRHILQVACETKFHGGLVSDILRQDDAKEVPNEPLGQFVFCIDVRSEPLRRQLELSSNHIQTFGFAGFFGMPLRNISPNDATGSSHCPVLIKPTFQVEWERSQSSKRHDNYWKWQTRDKENWRSIFTLFRSNPISSLTFVETLGWSSAGKLLSDSLGWVKSRFGNALSDTEPDVLSEPDCCGDHRNALSIEQKVEYCQGFLSNLGLRDHFARFVVVCGHASDVQNNLFQAGLDCGACGGHSGEPNARVASIMLNDPDVRSGLAERGISIPKTTWFVPAVHNTTTERIVLPKLDTIPQEFREDFRELESLCHTASERCAAQRVARFPIEGNQDLESKSRNWGDVRPDWGLVGNAAFVVAPRVRTQGLDLAGRVFLHSYDAAKDPSGKVLELVMTAPMIVTSWINLQYFASTVDNRKYGSGDKLIHNAVGKFGVLEGNGGDLKTGLPIQSIHNGISWQHEPLRLLVIIEAPRDRIEVIIQKHPGVRDLVINGWISLVALEGDRAFCRGFEDWQPYELNRSRMTIQHI</sequence>
<dbReference type="GO" id="GO:0005886">
    <property type="term" value="C:plasma membrane"/>
    <property type="evidence" value="ECO:0007669"/>
    <property type="project" value="UniProtKB-SubCell"/>
</dbReference>
<dbReference type="HAMAP" id="MF_01871">
    <property type="entry name" value="DabA"/>
    <property type="match status" value="1"/>
</dbReference>
<comment type="subunit">
    <text evidence="6">Forms a complex with DabB.</text>
</comment>
<keyword evidence="1 6" id="KW-0813">Transport</keyword>